<keyword evidence="2" id="KW-1185">Reference proteome</keyword>
<protein>
    <submittedName>
        <fullName evidence="1">Uncharacterized protein</fullName>
    </submittedName>
</protein>
<sequence>MFMKEIQEWNPYYIGASCSLYRPEQFYPWLYPYGSSRHYISLWNDPEQMEDVEDKKRIMEMYPLMARRLQPYVEECCDRLEYEGSMMYDEYPDRLSLLRKSQEVWEQAQKRENFGENSPDWEQIRDLTGVLLLQEMLVRRKKKRRR</sequence>
<accession>A0ABV1I470</accession>
<evidence type="ECO:0000313" key="2">
    <source>
        <dbReference type="Proteomes" id="UP001470288"/>
    </source>
</evidence>
<organism evidence="1 2">
    <name type="scientific">Hominiventricola aquisgranensis</name>
    <dbReference type="NCBI Taxonomy" id="3133164"/>
    <lineage>
        <taxon>Bacteria</taxon>
        <taxon>Bacillati</taxon>
        <taxon>Bacillota</taxon>
        <taxon>Clostridia</taxon>
        <taxon>Lachnospirales</taxon>
        <taxon>Lachnospiraceae</taxon>
        <taxon>Hominiventricola</taxon>
    </lineage>
</organism>
<proteinExistence type="predicted"/>
<gene>
    <name evidence="1" type="ORF">WMO62_14270</name>
</gene>
<evidence type="ECO:0000313" key="1">
    <source>
        <dbReference type="EMBL" id="MEQ2579976.1"/>
    </source>
</evidence>
<reference evidence="1 2" key="1">
    <citation type="submission" date="2024-03" db="EMBL/GenBank/DDBJ databases">
        <title>Human intestinal bacterial collection.</title>
        <authorList>
            <person name="Pauvert C."/>
            <person name="Hitch T.C.A."/>
            <person name="Clavel T."/>
        </authorList>
    </citation>
    <scope>NUCLEOTIDE SEQUENCE [LARGE SCALE GENOMIC DNA]</scope>
    <source>
        <strain evidence="1 2">CLA-AA-H78B</strain>
    </source>
</reference>
<dbReference type="Proteomes" id="UP001470288">
    <property type="component" value="Unassembled WGS sequence"/>
</dbReference>
<dbReference type="EMBL" id="JBBMFC010000035">
    <property type="protein sequence ID" value="MEQ2579976.1"/>
    <property type="molecule type" value="Genomic_DNA"/>
</dbReference>
<comment type="caution">
    <text evidence="1">The sequence shown here is derived from an EMBL/GenBank/DDBJ whole genome shotgun (WGS) entry which is preliminary data.</text>
</comment>
<name>A0ABV1I470_9FIRM</name>